<evidence type="ECO:0000256" key="1">
    <source>
        <dbReference type="SAM" id="MobiDB-lite"/>
    </source>
</evidence>
<keyword evidence="4" id="KW-1185">Reference proteome</keyword>
<evidence type="ECO:0000313" key="4">
    <source>
        <dbReference type="Proteomes" id="UP000646738"/>
    </source>
</evidence>
<evidence type="ECO:0000313" key="3">
    <source>
        <dbReference type="EMBL" id="GHI53203.1"/>
    </source>
</evidence>
<comment type="caution">
    <text evidence="3">The sequence shown here is derived from an EMBL/GenBank/DDBJ whole genome shotgun (WGS) entry which is preliminary data.</text>
</comment>
<name>A0ABQ3RBH5_STRRR</name>
<gene>
    <name evidence="3" type="ORF">Srubr_30490</name>
</gene>
<reference evidence="4" key="1">
    <citation type="submission" date="2023-07" db="EMBL/GenBank/DDBJ databases">
        <title>Whole genome shotgun sequence of Streptomyces achromogenes subsp. rubradiris NBRC 14000.</title>
        <authorList>
            <person name="Komaki H."/>
            <person name="Tamura T."/>
        </authorList>
    </citation>
    <scope>NUCLEOTIDE SEQUENCE [LARGE SCALE GENOMIC DNA]</scope>
    <source>
        <strain evidence="4">NBRC 14000</strain>
    </source>
</reference>
<feature type="region of interest" description="Disordered" evidence="1">
    <location>
        <begin position="1"/>
        <end position="31"/>
    </location>
</feature>
<protein>
    <recommendedName>
        <fullName evidence="2">LytR/CpsA/Psr regulator C-terminal domain-containing protein</fullName>
    </recommendedName>
</protein>
<dbReference type="EMBL" id="BNEA01000015">
    <property type="protein sequence ID" value="GHI53203.1"/>
    <property type="molecule type" value="Genomic_DNA"/>
</dbReference>
<dbReference type="RefSeq" id="WP_189999069.1">
    <property type="nucleotide sequence ID" value="NZ_BNCB01000025.1"/>
</dbReference>
<accession>A0ABQ3RBH5</accession>
<dbReference type="Pfam" id="PF13399">
    <property type="entry name" value="LytR_C"/>
    <property type="match status" value="1"/>
</dbReference>
<evidence type="ECO:0000259" key="2">
    <source>
        <dbReference type="Pfam" id="PF13399"/>
    </source>
</evidence>
<dbReference type="InterPro" id="IPR027381">
    <property type="entry name" value="LytR/CpsA/Psr_C"/>
</dbReference>
<sequence length="100" mass="9892">MPVHSPLPSRTGRRGAPLTTGSGARPRATEPAARIAVTVRNGTGITGRARPLADALTGRDFRSATTGNAPGPCKTVTLDGVAMTPARACATASAGPDSGG</sequence>
<dbReference type="Gene3D" id="3.30.70.2390">
    <property type="match status" value="1"/>
</dbReference>
<organism evidence="3 4">
    <name type="scientific">Streptomyces rubradiris</name>
    <name type="common">Streptomyces achromogenes subsp. rubradiris</name>
    <dbReference type="NCBI Taxonomy" id="285531"/>
    <lineage>
        <taxon>Bacteria</taxon>
        <taxon>Bacillati</taxon>
        <taxon>Actinomycetota</taxon>
        <taxon>Actinomycetes</taxon>
        <taxon>Kitasatosporales</taxon>
        <taxon>Streptomycetaceae</taxon>
        <taxon>Streptomyces</taxon>
    </lineage>
</organism>
<proteinExistence type="predicted"/>
<feature type="domain" description="LytR/CpsA/Psr regulator C-terminal" evidence="2">
    <location>
        <begin position="35"/>
        <end position="78"/>
    </location>
</feature>
<dbReference type="Proteomes" id="UP000646738">
    <property type="component" value="Unassembled WGS sequence"/>
</dbReference>